<comment type="caution">
    <text evidence="2">The sequence shown here is derived from an EMBL/GenBank/DDBJ whole genome shotgun (WGS) entry which is preliminary data.</text>
</comment>
<sequence length="125" mass="12941">MTEPENFEEDLFADLYDDDGPAKPAVAEPAAAPAPAPAAAPAPVQSYETHAEPPPQAEPDHGGDEMRYDDEEDDDEVDFNLGGGSSNAGTVAPHAPPPNGTGAVKHEEPTYSTSTAKNPSAKEDG</sequence>
<gene>
    <name evidence="2" type="ORF">CMUS01_08322</name>
</gene>
<dbReference type="OrthoDB" id="3872446at2759"/>
<accession>A0A8H6KCH8</accession>
<feature type="compositionally biased region" description="Acidic residues" evidence="1">
    <location>
        <begin position="67"/>
        <end position="78"/>
    </location>
</feature>
<name>A0A8H6KCH8_9PEZI</name>
<feature type="region of interest" description="Disordered" evidence="1">
    <location>
        <begin position="1"/>
        <end position="125"/>
    </location>
</feature>
<keyword evidence="3" id="KW-1185">Reference proteome</keyword>
<dbReference type="AlphaFoldDB" id="A0A8H6KCH8"/>
<feature type="compositionally biased region" description="Low complexity" evidence="1">
    <location>
        <begin position="22"/>
        <end position="31"/>
    </location>
</feature>
<evidence type="ECO:0000313" key="2">
    <source>
        <dbReference type="EMBL" id="KAF6829074.1"/>
    </source>
</evidence>
<proteinExistence type="predicted"/>
<protein>
    <submittedName>
        <fullName evidence="2">Uncharacterized protein</fullName>
    </submittedName>
</protein>
<evidence type="ECO:0000313" key="3">
    <source>
        <dbReference type="Proteomes" id="UP000639643"/>
    </source>
</evidence>
<evidence type="ECO:0000256" key="1">
    <source>
        <dbReference type="SAM" id="MobiDB-lite"/>
    </source>
</evidence>
<dbReference type="Proteomes" id="UP000639643">
    <property type="component" value="Unassembled WGS sequence"/>
</dbReference>
<reference evidence="2" key="1">
    <citation type="journal article" date="2020" name="Phytopathology">
        <title>Genome Sequence Resources of Colletotrichum truncatum, C. plurivorum, C. musicola, and C. sojae: Four Species Pathogenic to Soybean (Glycine max).</title>
        <authorList>
            <person name="Rogerio F."/>
            <person name="Boufleur T.R."/>
            <person name="Ciampi-Guillardi M."/>
            <person name="Sukno S.A."/>
            <person name="Thon M.R."/>
            <person name="Massola Junior N.S."/>
            <person name="Baroncelli R."/>
        </authorList>
    </citation>
    <scope>NUCLEOTIDE SEQUENCE</scope>
    <source>
        <strain evidence="2">LFN0074</strain>
    </source>
</reference>
<feature type="compositionally biased region" description="Acidic residues" evidence="1">
    <location>
        <begin position="1"/>
        <end position="19"/>
    </location>
</feature>
<organism evidence="2 3">
    <name type="scientific">Colletotrichum musicola</name>
    <dbReference type="NCBI Taxonomy" id="2175873"/>
    <lineage>
        <taxon>Eukaryota</taxon>
        <taxon>Fungi</taxon>
        <taxon>Dikarya</taxon>
        <taxon>Ascomycota</taxon>
        <taxon>Pezizomycotina</taxon>
        <taxon>Sordariomycetes</taxon>
        <taxon>Hypocreomycetidae</taxon>
        <taxon>Glomerellales</taxon>
        <taxon>Glomerellaceae</taxon>
        <taxon>Colletotrichum</taxon>
        <taxon>Colletotrichum orchidearum species complex</taxon>
    </lineage>
</organism>
<dbReference type="EMBL" id="WIGM01000320">
    <property type="protein sequence ID" value="KAF6829074.1"/>
    <property type="molecule type" value="Genomic_DNA"/>
</dbReference>